<evidence type="ECO:0000313" key="1">
    <source>
        <dbReference type="EMBL" id="TFK17946.1"/>
    </source>
</evidence>
<proteinExistence type="predicted"/>
<sequence length="181" mass="20327">MAIGAITLKIAPSLKMHIALTLMTTWENLKVHFGSITHGTAYKWVDQLIGKETQLPYLAYQSARNLCDSLRAPKTTKTIRQLEELIEYQHSMNKPIREVLTPTGACKQSISPARSNDGCYHTAKKSLIDWITVSDTEEPKKELYVTDIYSDDKDMVSLGDPKEDICLLSCPPTPRVTMQGE</sequence>
<dbReference type="EMBL" id="ML210447">
    <property type="protein sequence ID" value="TFK17946.1"/>
    <property type="molecule type" value="Genomic_DNA"/>
</dbReference>
<keyword evidence="2" id="KW-1185">Reference proteome</keyword>
<evidence type="ECO:0000313" key="2">
    <source>
        <dbReference type="Proteomes" id="UP000307440"/>
    </source>
</evidence>
<accession>A0A5C3KCZ2</accession>
<dbReference type="AlphaFoldDB" id="A0A5C3KCZ2"/>
<dbReference type="Proteomes" id="UP000307440">
    <property type="component" value="Unassembled WGS sequence"/>
</dbReference>
<organism evidence="1 2">
    <name type="scientific">Coprinopsis marcescibilis</name>
    <name type="common">Agaric fungus</name>
    <name type="synonym">Psathyrella marcescibilis</name>
    <dbReference type="NCBI Taxonomy" id="230819"/>
    <lineage>
        <taxon>Eukaryota</taxon>
        <taxon>Fungi</taxon>
        <taxon>Dikarya</taxon>
        <taxon>Basidiomycota</taxon>
        <taxon>Agaricomycotina</taxon>
        <taxon>Agaricomycetes</taxon>
        <taxon>Agaricomycetidae</taxon>
        <taxon>Agaricales</taxon>
        <taxon>Agaricineae</taxon>
        <taxon>Psathyrellaceae</taxon>
        <taxon>Coprinopsis</taxon>
    </lineage>
</organism>
<gene>
    <name evidence="1" type="ORF">FA15DRAFT_710337</name>
</gene>
<reference evidence="1 2" key="1">
    <citation type="journal article" date="2019" name="Nat. Ecol. Evol.">
        <title>Megaphylogeny resolves global patterns of mushroom evolution.</title>
        <authorList>
            <person name="Varga T."/>
            <person name="Krizsan K."/>
            <person name="Foldi C."/>
            <person name="Dima B."/>
            <person name="Sanchez-Garcia M."/>
            <person name="Sanchez-Ramirez S."/>
            <person name="Szollosi G.J."/>
            <person name="Szarkandi J.G."/>
            <person name="Papp V."/>
            <person name="Albert L."/>
            <person name="Andreopoulos W."/>
            <person name="Angelini C."/>
            <person name="Antonin V."/>
            <person name="Barry K.W."/>
            <person name="Bougher N.L."/>
            <person name="Buchanan P."/>
            <person name="Buyck B."/>
            <person name="Bense V."/>
            <person name="Catcheside P."/>
            <person name="Chovatia M."/>
            <person name="Cooper J."/>
            <person name="Damon W."/>
            <person name="Desjardin D."/>
            <person name="Finy P."/>
            <person name="Geml J."/>
            <person name="Haridas S."/>
            <person name="Hughes K."/>
            <person name="Justo A."/>
            <person name="Karasinski D."/>
            <person name="Kautmanova I."/>
            <person name="Kiss B."/>
            <person name="Kocsube S."/>
            <person name="Kotiranta H."/>
            <person name="LaButti K.M."/>
            <person name="Lechner B.E."/>
            <person name="Liimatainen K."/>
            <person name="Lipzen A."/>
            <person name="Lukacs Z."/>
            <person name="Mihaltcheva S."/>
            <person name="Morgado L.N."/>
            <person name="Niskanen T."/>
            <person name="Noordeloos M.E."/>
            <person name="Ohm R.A."/>
            <person name="Ortiz-Santana B."/>
            <person name="Ovrebo C."/>
            <person name="Racz N."/>
            <person name="Riley R."/>
            <person name="Savchenko A."/>
            <person name="Shiryaev A."/>
            <person name="Soop K."/>
            <person name="Spirin V."/>
            <person name="Szebenyi C."/>
            <person name="Tomsovsky M."/>
            <person name="Tulloss R.E."/>
            <person name="Uehling J."/>
            <person name="Grigoriev I.V."/>
            <person name="Vagvolgyi C."/>
            <person name="Papp T."/>
            <person name="Martin F.M."/>
            <person name="Miettinen O."/>
            <person name="Hibbett D.S."/>
            <person name="Nagy L.G."/>
        </authorList>
    </citation>
    <scope>NUCLEOTIDE SEQUENCE [LARGE SCALE GENOMIC DNA]</scope>
    <source>
        <strain evidence="1 2">CBS 121175</strain>
    </source>
</reference>
<name>A0A5C3KCZ2_COPMA</name>
<protein>
    <submittedName>
        <fullName evidence="1">Uncharacterized protein</fullName>
    </submittedName>
</protein>